<protein>
    <submittedName>
        <fullName evidence="1">Uncharacterized protein</fullName>
    </submittedName>
</protein>
<evidence type="ECO:0000313" key="2">
    <source>
        <dbReference type="Proteomes" id="UP000292120"/>
    </source>
</evidence>
<keyword evidence="2" id="KW-1185">Reference proteome</keyword>
<gene>
    <name evidence="1" type="ORF">EYS42_03265</name>
</gene>
<accession>A0A4Q9H5B0</accession>
<evidence type="ECO:0000313" key="1">
    <source>
        <dbReference type="EMBL" id="TBO34445.1"/>
    </source>
</evidence>
<organism evidence="1 2">
    <name type="scientific">Aquabacterium lacunae</name>
    <dbReference type="NCBI Taxonomy" id="2528630"/>
    <lineage>
        <taxon>Bacteria</taxon>
        <taxon>Pseudomonadati</taxon>
        <taxon>Pseudomonadota</taxon>
        <taxon>Betaproteobacteria</taxon>
        <taxon>Burkholderiales</taxon>
        <taxon>Aquabacterium</taxon>
    </lineage>
</organism>
<sequence length="316" mass="34741">MNSTVADAPKASEPFDFWPWLLPSDCLKTGYDGRAIELLPAIRQRFSGLVDDAVISVRLVAVTPELAVSGWAIQVTEFENEAGKLCERRVDDLGKITQCGGDNYDFSDHPSHEFPAEVIAALLKPGCELTFGDTLGIFIPDRLQRLRQMADVLTDVALHEAQVDREQEVSGVTVQAEHFKRLAILFAQELCGGVDLAGAAKSRLRSMPALLEAQGEVSNVWGELVAECRGASLVNEAMKAQVLDAVFTEFKALPTATQWAYWLLNGDTLLQTGIGDDWAETSNDPTDWTMHDLEACLESAVRSIWREASQEAFDRA</sequence>
<proteinExistence type="predicted"/>
<name>A0A4Q9H5B0_9BURK</name>
<dbReference type="Proteomes" id="UP000292120">
    <property type="component" value="Unassembled WGS sequence"/>
</dbReference>
<reference evidence="1 2" key="1">
    <citation type="submission" date="2019-02" db="EMBL/GenBank/DDBJ databases">
        <title>Aquabacterium sp. strain KMB7.</title>
        <authorList>
            <person name="Chen W.-M."/>
        </authorList>
    </citation>
    <scope>NUCLEOTIDE SEQUENCE [LARGE SCALE GENOMIC DNA]</scope>
    <source>
        <strain evidence="1 2">KMB7</strain>
    </source>
</reference>
<dbReference type="EMBL" id="SIXI01000001">
    <property type="protein sequence ID" value="TBO34445.1"/>
    <property type="molecule type" value="Genomic_DNA"/>
</dbReference>
<dbReference type="AlphaFoldDB" id="A0A4Q9H5B0"/>
<dbReference type="RefSeq" id="WP_130966395.1">
    <property type="nucleotide sequence ID" value="NZ_SIXI01000001.1"/>
</dbReference>
<comment type="caution">
    <text evidence="1">The sequence shown here is derived from an EMBL/GenBank/DDBJ whole genome shotgun (WGS) entry which is preliminary data.</text>
</comment>